<dbReference type="Gene3D" id="2.130.10.10">
    <property type="entry name" value="YVTN repeat-like/Quinoprotein amine dehydrogenase"/>
    <property type="match status" value="1"/>
</dbReference>
<feature type="signal peptide" evidence="1">
    <location>
        <begin position="1"/>
        <end position="17"/>
    </location>
</feature>
<protein>
    <submittedName>
        <fullName evidence="2">T9SS type A sorting domain-containing protein</fullName>
    </submittedName>
</protein>
<name>A0A7V5RP20_CALAY</name>
<organism evidence="2">
    <name type="scientific">Caldithrix abyssi</name>
    <dbReference type="NCBI Taxonomy" id="187145"/>
    <lineage>
        <taxon>Bacteria</taxon>
        <taxon>Pseudomonadati</taxon>
        <taxon>Calditrichota</taxon>
        <taxon>Calditrichia</taxon>
        <taxon>Calditrichales</taxon>
        <taxon>Calditrichaceae</taxon>
        <taxon>Caldithrix</taxon>
    </lineage>
</organism>
<accession>A0A7V5RP20</accession>
<dbReference type="NCBIfam" id="TIGR04183">
    <property type="entry name" value="Por_Secre_tail"/>
    <property type="match status" value="1"/>
</dbReference>
<dbReference type="PANTHER" id="PTHR41775">
    <property type="entry name" value="SECRETED PROTEIN-RELATED"/>
    <property type="match status" value="1"/>
</dbReference>
<dbReference type="SUPFAM" id="SSF89372">
    <property type="entry name" value="Fucose-specific lectin"/>
    <property type="match status" value="1"/>
</dbReference>
<reference evidence="2" key="1">
    <citation type="journal article" date="2020" name="mSystems">
        <title>Genome- and Community-Level Interaction Insights into Carbon Utilization and Element Cycling Functions of Hydrothermarchaeota in Hydrothermal Sediment.</title>
        <authorList>
            <person name="Zhou Z."/>
            <person name="Liu Y."/>
            <person name="Xu W."/>
            <person name="Pan J."/>
            <person name="Luo Z.H."/>
            <person name="Li M."/>
        </authorList>
    </citation>
    <scope>NUCLEOTIDE SEQUENCE [LARGE SCALE GENOMIC DNA]</scope>
    <source>
        <strain evidence="2">HyVt-460</strain>
    </source>
</reference>
<dbReference type="AlphaFoldDB" id="A0A7V5RP20"/>
<proteinExistence type="predicted"/>
<keyword evidence="1" id="KW-0732">Signal</keyword>
<comment type="caution">
    <text evidence="2">The sequence shown here is derived from an EMBL/GenBank/DDBJ whole genome shotgun (WGS) entry which is preliminary data.</text>
</comment>
<sequence length="948" mass="104437">MKRLFLLLITLSLWTQAATTVRVAVLRVQFREDNNRLTTGNGRFMIDTVTTDPYAIDPAPHNRTYFNDQLIAADNYFNAVSRGEVRIEGRVFPKGLNAAYTLPEEMAFYNPNTSNAAIDEGVARLFRDAIQLADTDDALVFADYDLVLVFHAGVGRDVDLGFDETPQDIPSLFLTPRFLRDNLGADFNGISVDNGQFTVTQGALLPETQNQAGYDLALTGFVVSNIGSYLGMKDLVSVREGRSGVGRFGLMDVGLLNAAGLIPAPPSAYNRLLLNWERAVPLKTPSSQVSIPRYLKNDGKQSVYEIAVNEDESFLLEYRGDRSVYLDSLQFELSRDRERTANYMEVLQTFLPERITLSDSSGVLLKVDDYDWGLGGAGMLIWHVDRSVIREQSDGFINDDPAHRGVDLEEADGSQDIGQAYSILDAGFQSELGTPIDFWYKSNPSPIYKNEFSAESTPSSNSYRQRAPTGIKIFNFSEARAETMTFSFGRDYFESGFPKKLPGKPLALTAGRIENAATDYFFTLNEGGLLTIFSREDSVNWTLPAGAFNTLTLADRDENGRYDALIATVDDSVFALELGAPLPSVPRNIFAPLLVSGISGAPVAGSTTITLPAGRNLLYLDYNGLFTVVDYSVALKEATPGFTLPENISDAFDYSRLYYDGDDALREFRFSNTERRFYSVEDNVVDFTVGDSPRGGPAVVDIDGNGIVDILFVTETALYAYQLNGVLLSGFPVEPALGTEERFVGTPLVYRDENDEVRVVAFTDNGSLYAWDARGQRLEGFPLVTGGQLSRGAFILQWDDDPAAELFTVSDSGAVYAWELASTSSFKALWNGPRGDASRSAAPPRPAPIERNPGFILDASRVYNYPNPAKNNRTRIRYYLSQGAIVTIRIYDGSGFPVAEFPAPGNLNGFNEVEWRVDNVASGVYHCEVRAEAGGKTESKIIKILVVH</sequence>
<evidence type="ECO:0000313" key="2">
    <source>
        <dbReference type="EMBL" id="HHM02026.1"/>
    </source>
</evidence>
<dbReference type="Proteomes" id="UP000885771">
    <property type="component" value="Unassembled WGS sequence"/>
</dbReference>
<gene>
    <name evidence="2" type="ORF">ENJ15_03370</name>
</gene>
<dbReference type="InterPro" id="IPR015943">
    <property type="entry name" value="WD40/YVTN_repeat-like_dom_sf"/>
</dbReference>
<evidence type="ECO:0000256" key="1">
    <source>
        <dbReference type="SAM" id="SignalP"/>
    </source>
</evidence>
<dbReference type="PANTHER" id="PTHR41775:SF1">
    <property type="entry name" value="PEPTIDASE M6-LIKE DOMAIN-CONTAINING PROTEIN"/>
    <property type="match status" value="1"/>
</dbReference>
<dbReference type="EMBL" id="DRLI01000130">
    <property type="protein sequence ID" value="HHM02026.1"/>
    <property type="molecule type" value="Genomic_DNA"/>
</dbReference>
<feature type="chain" id="PRO_5031144693" evidence="1">
    <location>
        <begin position="18"/>
        <end position="948"/>
    </location>
</feature>
<dbReference type="InterPro" id="IPR026444">
    <property type="entry name" value="Secre_tail"/>
</dbReference>